<gene>
    <name evidence="1" type="ORF">g.38565</name>
</gene>
<accession>A0A1B6H7R2</accession>
<reference evidence="1" key="1">
    <citation type="submission" date="2015-11" db="EMBL/GenBank/DDBJ databases">
        <title>De novo transcriptome assembly of four potential Pierce s Disease insect vectors from Arizona vineyards.</title>
        <authorList>
            <person name="Tassone E.E."/>
        </authorList>
    </citation>
    <scope>NUCLEOTIDE SEQUENCE</scope>
</reference>
<organism evidence="1">
    <name type="scientific">Homalodisca liturata</name>
    <dbReference type="NCBI Taxonomy" id="320908"/>
    <lineage>
        <taxon>Eukaryota</taxon>
        <taxon>Metazoa</taxon>
        <taxon>Ecdysozoa</taxon>
        <taxon>Arthropoda</taxon>
        <taxon>Hexapoda</taxon>
        <taxon>Insecta</taxon>
        <taxon>Pterygota</taxon>
        <taxon>Neoptera</taxon>
        <taxon>Paraneoptera</taxon>
        <taxon>Hemiptera</taxon>
        <taxon>Auchenorrhyncha</taxon>
        <taxon>Membracoidea</taxon>
        <taxon>Cicadellidae</taxon>
        <taxon>Cicadellinae</taxon>
        <taxon>Proconiini</taxon>
        <taxon>Homalodisca</taxon>
    </lineage>
</organism>
<feature type="non-terminal residue" evidence="1">
    <location>
        <position position="1"/>
    </location>
</feature>
<dbReference type="EMBL" id="GECU01037052">
    <property type="protein sequence ID" value="JAS70654.1"/>
    <property type="molecule type" value="Transcribed_RNA"/>
</dbReference>
<dbReference type="AlphaFoldDB" id="A0A1B6H7R2"/>
<protein>
    <submittedName>
        <fullName evidence="1">Uncharacterized protein</fullName>
    </submittedName>
</protein>
<evidence type="ECO:0000313" key="1">
    <source>
        <dbReference type="EMBL" id="JAS70654.1"/>
    </source>
</evidence>
<sequence>QPTNNMRLVNGSTIQNAVQQLQNCNKKLTPVTHVKDQVNSDIQNILSNQQGFPKNGMPLLKIDYRNKKLITKPVIKHEILKQKSQDVKTSQNYVPQSVRKKQQLIY</sequence>
<name>A0A1B6H7R2_9HEMI</name>
<proteinExistence type="predicted"/>